<dbReference type="EMBL" id="JAANCM010000001">
    <property type="protein sequence ID" value="NHT74448.1"/>
    <property type="molecule type" value="Genomic_DNA"/>
</dbReference>
<keyword evidence="4" id="KW-1185">Reference proteome</keyword>
<dbReference type="RefSeq" id="WP_167126232.1">
    <property type="nucleotide sequence ID" value="NZ_JAANCM010000001.1"/>
</dbReference>
<feature type="compositionally biased region" description="Pro residues" evidence="1">
    <location>
        <begin position="82"/>
        <end position="91"/>
    </location>
</feature>
<proteinExistence type="predicted"/>
<dbReference type="Proteomes" id="UP001155840">
    <property type="component" value="Unassembled WGS sequence"/>
</dbReference>
<reference evidence="3" key="1">
    <citation type="submission" date="2020-03" db="EMBL/GenBank/DDBJ databases">
        <title>Ferranicluibacter endophyticum gen. nov., sp. nov., a new genus isolated from Rubus ulmifolius Schott. stem.</title>
        <authorList>
            <person name="Roca-Couso R."/>
            <person name="Flores-Felix J.D."/>
            <person name="Igual J.M."/>
            <person name="Rivas R."/>
        </authorList>
    </citation>
    <scope>NUCLEOTIDE SEQUENCE</scope>
    <source>
        <strain evidence="3">CRRU44</strain>
    </source>
</reference>
<evidence type="ECO:0000313" key="4">
    <source>
        <dbReference type="Proteomes" id="UP001155840"/>
    </source>
</evidence>
<keyword evidence="2" id="KW-0812">Transmembrane</keyword>
<feature type="compositionally biased region" description="Basic and acidic residues" evidence="1">
    <location>
        <begin position="118"/>
        <end position="133"/>
    </location>
</feature>
<feature type="compositionally biased region" description="Basic and acidic residues" evidence="1">
    <location>
        <begin position="159"/>
        <end position="179"/>
    </location>
</feature>
<feature type="compositionally biased region" description="Basic and acidic residues" evidence="1">
    <location>
        <begin position="140"/>
        <end position="151"/>
    </location>
</feature>
<feature type="transmembrane region" description="Helical" evidence="2">
    <location>
        <begin position="229"/>
        <end position="251"/>
    </location>
</feature>
<protein>
    <submittedName>
        <fullName evidence="3">Biotin transporter BioY</fullName>
    </submittedName>
</protein>
<gene>
    <name evidence="3" type="ORF">G8E10_01620</name>
</gene>
<name>A0AA44C958_9HYPH</name>
<keyword evidence="2" id="KW-1133">Transmembrane helix</keyword>
<comment type="caution">
    <text evidence="3">The sequence shown here is derived from an EMBL/GenBank/DDBJ whole genome shotgun (WGS) entry which is preliminary data.</text>
</comment>
<evidence type="ECO:0000313" key="3">
    <source>
        <dbReference type="EMBL" id="NHT74448.1"/>
    </source>
</evidence>
<evidence type="ECO:0000256" key="1">
    <source>
        <dbReference type="SAM" id="MobiDB-lite"/>
    </source>
</evidence>
<feature type="region of interest" description="Disordered" evidence="1">
    <location>
        <begin position="80"/>
        <end position="219"/>
    </location>
</feature>
<accession>A0AA44C958</accession>
<evidence type="ECO:0000256" key="2">
    <source>
        <dbReference type="SAM" id="Phobius"/>
    </source>
</evidence>
<keyword evidence="2" id="KW-0472">Membrane</keyword>
<organism evidence="3 4">
    <name type="scientific">Ferranicluibacter rubi</name>
    <dbReference type="NCBI Taxonomy" id="2715133"/>
    <lineage>
        <taxon>Bacteria</taxon>
        <taxon>Pseudomonadati</taxon>
        <taxon>Pseudomonadota</taxon>
        <taxon>Alphaproteobacteria</taxon>
        <taxon>Hyphomicrobiales</taxon>
        <taxon>Rhizobiaceae</taxon>
        <taxon>Ferranicluibacter</taxon>
    </lineage>
</organism>
<sequence length="438" mass="46409">MSGLETAIKQALERSDRASAETRARIYQSARNALEAGLRKQNVLDETVVAQQRHRLEVTIHAIEQQERAALRDLSVVHSPVSPAPVSPAPVSPSTVPSQNPAEPASPVEPHVTIADAPRAEQRASGRDAERQEPGFGEVSAERTSSRRDAPSFDAPDVDGPRGDGRVERGDRHRDRDDAPFTETPTPMVAPVRDSKRPGAQARDAVNDLGLPGAEPLVPRRRRGRGGRIASILMVAAVLVAAIGSATWWVMSTGLLERPQGQPAPPPTVAAEDFDGGAGLRTLGAQAGFTADWVDLYLPTATGGVTPGARVRTEVVRDEGGARLRIASGTGDASGNVAIEVPASALQRMSGQTSTIALSVQSANGKPTQFSVECDFASLGDCGRHRFTVNDEKSDMLFKISFDRTMSPNGPGRILVNSDVTANGGSLDLYAIRLLPGQ</sequence>
<dbReference type="AlphaFoldDB" id="A0AA44C958"/>